<dbReference type="EMBL" id="JACORU010000007">
    <property type="protein sequence ID" value="MBC5766561.1"/>
    <property type="molecule type" value="Genomic_DNA"/>
</dbReference>
<accession>A0A923MAB0</accession>
<keyword evidence="5" id="KW-1185">Reference proteome</keyword>
<evidence type="ECO:0000259" key="3">
    <source>
        <dbReference type="PROSITE" id="PS50405"/>
    </source>
</evidence>
<feature type="domain" description="GST C-terminal" evidence="3">
    <location>
        <begin position="86"/>
        <end position="203"/>
    </location>
</feature>
<dbReference type="PROSITE" id="PS50405">
    <property type="entry name" value="GST_CTER"/>
    <property type="match status" value="1"/>
</dbReference>
<comment type="caution">
    <text evidence="4">The sequence shown here is derived from an EMBL/GenBank/DDBJ whole genome shotgun (WGS) entry which is preliminary data.</text>
</comment>
<feature type="domain" description="GST N-terminal" evidence="2">
    <location>
        <begin position="1"/>
        <end position="80"/>
    </location>
</feature>
<dbReference type="AlphaFoldDB" id="A0A923MAB0"/>
<dbReference type="PROSITE" id="PS50404">
    <property type="entry name" value="GST_NTER"/>
    <property type="match status" value="1"/>
</dbReference>
<dbReference type="SFLD" id="SFLDS00019">
    <property type="entry name" value="Glutathione_Transferase_(cytos"/>
    <property type="match status" value="1"/>
</dbReference>
<dbReference type="InterPro" id="IPR010987">
    <property type="entry name" value="Glutathione-S-Trfase_C-like"/>
</dbReference>
<protein>
    <submittedName>
        <fullName evidence="4">Glutathione S-transferase</fullName>
    </submittedName>
</protein>
<name>A0A923MAB0_9BURK</name>
<gene>
    <name evidence="4" type="ORF">H8R02_18975</name>
</gene>
<proteinExistence type="inferred from homology"/>
<dbReference type="RefSeq" id="WP_187083052.1">
    <property type="nucleotide sequence ID" value="NZ_JACORU010000007.1"/>
</dbReference>
<dbReference type="InterPro" id="IPR036282">
    <property type="entry name" value="Glutathione-S-Trfase_C_sf"/>
</dbReference>
<dbReference type="SUPFAM" id="SSF52833">
    <property type="entry name" value="Thioredoxin-like"/>
    <property type="match status" value="1"/>
</dbReference>
<evidence type="ECO:0000313" key="4">
    <source>
        <dbReference type="EMBL" id="MBC5766561.1"/>
    </source>
</evidence>
<dbReference type="SUPFAM" id="SSF47616">
    <property type="entry name" value="GST C-terminal domain-like"/>
    <property type="match status" value="1"/>
</dbReference>
<comment type="similarity">
    <text evidence="1">Belongs to the GST superfamily.</text>
</comment>
<reference evidence="4" key="1">
    <citation type="submission" date="2020-08" db="EMBL/GenBank/DDBJ databases">
        <title>Ramlibacter sp. GTP1 16S ribosomal RNA gene genome sequencing and assembly.</title>
        <authorList>
            <person name="Kang M."/>
        </authorList>
    </citation>
    <scope>NUCLEOTIDE SEQUENCE</scope>
    <source>
        <strain evidence="4">GTP1</strain>
    </source>
</reference>
<dbReference type="Pfam" id="PF00043">
    <property type="entry name" value="GST_C"/>
    <property type="match status" value="1"/>
</dbReference>
<dbReference type="Gene3D" id="3.40.30.10">
    <property type="entry name" value="Glutaredoxin"/>
    <property type="match status" value="1"/>
</dbReference>
<dbReference type="InterPro" id="IPR036249">
    <property type="entry name" value="Thioredoxin-like_sf"/>
</dbReference>
<dbReference type="PANTHER" id="PTHR44051:SF8">
    <property type="entry name" value="GLUTATHIONE S-TRANSFERASE GSTA"/>
    <property type="match status" value="1"/>
</dbReference>
<dbReference type="SFLD" id="SFLDG01150">
    <property type="entry name" value="Main.1:_Beta-like"/>
    <property type="match status" value="1"/>
</dbReference>
<dbReference type="InterPro" id="IPR004045">
    <property type="entry name" value="Glutathione_S-Trfase_N"/>
</dbReference>
<dbReference type="InterPro" id="IPR004046">
    <property type="entry name" value="GST_C"/>
</dbReference>
<dbReference type="InterPro" id="IPR040079">
    <property type="entry name" value="Glutathione_S-Trfase"/>
</dbReference>
<dbReference type="Gene3D" id="1.20.1050.10">
    <property type="match status" value="1"/>
</dbReference>
<dbReference type="PANTHER" id="PTHR44051">
    <property type="entry name" value="GLUTATHIONE S-TRANSFERASE-RELATED"/>
    <property type="match status" value="1"/>
</dbReference>
<evidence type="ECO:0000313" key="5">
    <source>
        <dbReference type="Proteomes" id="UP000596827"/>
    </source>
</evidence>
<evidence type="ECO:0000256" key="1">
    <source>
        <dbReference type="RuleBase" id="RU003494"/>
    </source>
</evidence>
<evidence type="ECO:0000259" key="2">
    <source>
        <dbReference type="PROSITE" id="PS50404"/>
    </source>
</evidence>
<dbReference type="CDD" id="cd03057">
    <property type="entry name" value="GST_N_Beta"/>
    <property type="match status" value="1"/>
</dbReference>
<dbReference type="SFLD" id="SFLDG00358">
    <property type="entry name" value="Main_(cytGST)"/>
    <property type="match status" value="1"/>
</dbReference>
<organism evidence="4 5">
    <name type="scientific">Ramlibacter albus</name>
    <dbReference type="NCBI Taxonomy" id="2079448"/>
    <lineage>
        <taxon>Bacteria</taxon>
        <taxon>Pseudomonadati</taxon>
        <taxon>Pseudomonadota</taxon>
        <taxon>Betaproteobacteria</taxon>
        <taxon>Burkholderiales</taxon>
        <taxon>Comamonadaceae</taxon>
        <taxon>Ramlibacter</taxon>
    </lineage>
</organism>
<dbReference type="Pfam" id="PF02798">
    <property type="entry name" value="GST_N"/>
    <property type="match status" value="1"/>
</dbReference>
<dbReference type="CDD" id="cd03188">
    <property type="entry name" value="GST_C_Beta"/>
    <property type="match status" value="1"/>
</dbReference>
<sequence length="203" mass="22605">MLTLYYAPNTCALAAHLALEHAGADYKAVRLDFSKSEQRSPEYLKVNPKGRVPALVSERGVLTETPALLQFIAQSFPKAQLAPLDDPWALAKANEFNSYLCSTVHVNHAHKGRGYRWSDDPAAHESMKAKVAQNMGDCFELIEREMVRGHWVLGEKLSICDFYLFTIVQWLPGDGVDPSRFAKVSQLAHAVRELPATQRVLAA</sequence>
<dbReference type="Proteomes" id="UP000596827">
    <property type="component" value="Unassembled WGS sequence"/>
</dbReference>